<gene>
    <name evidence="3" type="ORF">NKR19_g773</name>
</gene>
<feature type="region of interest" description="Disordered" evidence="1">
    <location>
        <begin position="76"/>
        <end position="99"/>
    </location>
</feature>
<dbReference type="PROSITE" id="PS51397">
    <property type="entry name" value="WLM"/>
    <property type="match status" value="1"/>
</dbReference>
<protein>
    <submittedName>
        <fullName evidence="3">WLM-domain-containing protein</fullName>
    </submittedName>
</protein>
<evidence type="ECO:0000259" key="2">
    <source>
        <dbReference type="PROSITE" id="PS51397"/>
    </source>
</evidence>
<dbReference type="GO" id="GO:0070628">
    <property type="term" value="F:proteasome binding"/>
    <property type="evidence" value="ECO:0007669"/>
    <property type="project" value="TreeGrafter"/>
</dbReference>
<dbReference type="Pfam" id="PF08325">
    <property type="entry name" value="WLM"/>
    <property type="match status" value="1"/>
</dbReference>
<feature type="region of interest" description="Disordered" evidence="1">
    <location>
        <begin position="1"/>
        <end position="23"/>
    </location>
</feature>
<feature type="region of interest" description="Disordered" evidence="1">
    <location>
        <begin position="362"/>
        <end position="388"/>
    </location>
</feature>
<evidence type="ECO:0000313" key="3">
    <source>
        <dbReference type="EMBL" id="KAJ9165009.1"/>
    </source>
</evidence>
<evidence type="ECO:0000313" key="4">
    <source>
        <dbReference type="Proteomes" id="UP001174691"/>
    </source>
</evidence>
<dbReference type="PANTHER" id="PTHR47795">
    <property type="entry name" value="UBIQUITIN AND WLM DOMAIN-CONTAINING METALLOPROTEASE SPCC1442.07C"/>
    <property type="match status" value="1"/>
</dbReference>
<feature type="domain" description="WLM" evidence="2">
    <location>
        <begin position="158"/>
        <end position="362"/>
    </location>
</feature>
<comment type="caution">
    <text evidence="3">The sequence shown here is derived from an EMBL/GenBank/DDBJ whole genome shotgun (WGS) entry which is preliminary data.</text>
</comment>
<sequence>MAGTDTAQPRAASSPVGDNHQEVNEELPVRITIKFTPQDHTSTLSFADDATLDELIVRCDELWPEYDWSQAKVMLSSRPPAGGTKPPKPLLRASEDGETPLVPYSSTTLKLLAQKRSDISALHAESAAAAARARVLAARKARGRHVHHARAAGGNVSRARDDAEYTFHTVRPLPYLPRPERSLALLERLKDDAGIRAAMRKHKFSVGLLTEMDPLAYTEANHEGTTRTLGLNRNAGEVIELRLRTDAGDGYRDYNTIRKTLCHELAHNVHGPHDRNFWDLCHQIEREVAAGDWKSGGRTVADAEFAPERPDEEEEEEVMDHGAWTGGSYVLGGGGGHLAGGEGQRPMDRREILARAAEARMRNMANARAPKDGSTSESRRQGNGHGSA</sequence>
<name>A0AA38SDM6_9PEZI</name>
<accession>A0AA38SDM6</accession>
<keyword evidence="4" id="KW-1185">Reference proteome</keyword>
<proteinExistence type="predicted"/>
<reference evidence="3" key="1">
    <citation type="submission" date="2022-07" db="EMBL/GenBank/DDBJ databases">
        <title>Fungi with potential for degradation of polypropylene.</title>
        <authorList>
            <person name="Gostincar C."/>
        </authorList>
    </citation>
    <scope>NUCLEOTIDE SEQUENCE</scope>
    <source>
        <strain evidence="3">EXF-13287</strain>
    </source>
</reference>
<dbReference type="AlphaFoldDB" id="A0AA38SDM6"/>
<dbReference type="InterPro" id="IPR013536">
    <property type="entry name" value="WLM_dom"/>
</dbReference>
<dbReference type="Proteomes" id="UP001174691">
    <property type="component" value="Unassembled WGS sequence"/>
</dbReference>
<dbReference type="EMBL" id="JANBVN010000007">
    <property type="protein sequence ID" value="KAJ9165009.1"/>
    <property type="molecule type" value="Genomic_DNA"/>
</dbReference>
<dbReference type="PANTHER" id="PTHR47795:SF1">
    <property type="entry name" value="DNA-DEPENDENT METALLOPROTEASE WSS1 HOMOLOG 2"/>
    <property type="match status" value="1"/>
</dbReference>
<evidence type="ECO:0000256" key="1">
    <source>
        <dbReference type="SAM" id="MobiDB-lite"/>
    </source>
</evidence>
<organism evidence="3 4">
    <name type="scientific">Coniochaeta hoffmannii</name>
    <dbReference type="NCBI Taxonomy" id="91930"/>
    <lineage>
        <taxon>Eukaryota</taxon>
        <taxon>Fungi</taxon>
        <taxon>Dikarya</taxon>
        <taxon>Ascomycota</taxon>
        <taxon>Pezizomycotina</taxon>
        <taxon>Sordariomycetes</taxon>
        <taxon>Sordariomycetidae</taxon>
        <taxon>Coniochaetales</taxon>
        <taxon>Coniochaetaceae</taxon>
        <taxon>Coniochaeta</taxon>
    </lineage>
</organism>